<dbReference type="Proteomes" id="UP001262410">
    <property type="component" value="Unassembled WGS sequence"/>
</dbReference>
<name>A0ABU1JXA0_9PROT</name>
<evidence type="ECO:0000313" key="3">
    <source>
        <dbReference type="EMBL" id="MDR6293252.1"/>
    </source>
</evidence>
<accession>A0ABU1JXA0</accession>
<evidence type="ECO:0000313" key="4">
    <source>
        <dbReference type="Proteomes" id="UP001262410"/>
    </source>
</evidence>
<proteinExistence type="predicted"/>
<sequence length="332" mass="35130">MTRLRPGPIDTHAHIVPEGLLRRFEAGERAGFAVQRGADGVRVTLAGKAARVPLAPGMHDMAIRERAMAEQGVAAQILSPWIALCDCSLGEADAAWLHSAVNLEIAAVVRAAPTLYAGLGTVPLHSPDLAVAMLHEAVTDLGLAGIEIATSVGPDLYLDDPSLDPVWQAAEALGAFIMVHPPLEPATGPFGAYYLNNLIQNPLQTTVAGARLILGGVLERFPRLRLCLVHGGGLLPYNLGRLRHGHEVRPEARARLQGSVADSFRRLYFDSVTHSPSALAFLVGESAPGHVLLGTDYPFDMADPDPVRTVRDAGLGAEDEAFILSTAAGALL</sequence>
<dbReference type="Pfam" id="PF04909">
    <property type="entry name" value="Amidohydro_2"/>
    <property type="match status" value="1"/>
</dbReference>
<dbReference type="PANTHER" id="PTHR21240">
    <property type="entry name" value="2-AMINO-3-CARBOXYLMUCONATE-6-SEMIALDEHYDE DECARBOXYLASE"/>
    <property type="match status" value="1"/>
</dbReference>
<dbReference type="GO" id="GO:0001760">
    <property type="term" value="F:aminocarboxymuconate-semialdehyde decarboxylase activity"/>
    <property type="evidence" value="ECO:0007669"/>
    <property type="project" value="UniProtKB-EC"/>
</dbReference>
<organism evidence="3 4">
    <name type="scientific">Inquilinus ginsengisoli</name>
    <dbReference type="NCBI Taxonomy" id="363840"/>
    <lineage>
        <taxon>Bacteria</taxon>
        <taxon>Pseudomonadati</taxon>
        <taxon>Pseudomonadota</taxon>
        <taxon>Alphaproteobacteria</taxon>
        <taxon>Rhodospirillales</taxon>
        <taxon>Rhodospirillaceae</taxon>
        <taxon>Inquilinus</taxon>
    </lineage>
</organism>
<dbReference type="SUPFAM" id="SSF51556">
    <property type="entry name" value="Metallo-dependent hydrolases"/>
    <property type="match status" value="1"/>
</dbReference>
<dbReference type="InterPro" id="IPR032466">
    <property type="entry name" value="Metal_Hydrolase"/>
</dbReference>
<gene>
    <name evidence="3" type="ORF">E9232_005802</name>
</gene>
<dbReference type="EMBL" id="JAVDPW010000011">
    <property type="protein sequence ID" value="MDR6293252.1"/>
    <property type="molecule type" value="Genomic_DNA"/>
</dbReference>
<dbReference type="EC" id="4.1.1.45" evidence="3"/>
<dbReference type="RefSeq" id="WP_309800060.1">
    <property type="nucleotide sequence ID" value="NZ_JAVDPW010000011.1"/>
</dbReference>
<keyword evidence="1 3" id="KW-0456">Lyase</keyword>
<dbReference type="PANTHER" id="PTHR21240:SF28">
    <property type="entry name" value="ISO-OROTATE DECARBOXYLASE (EUROFUNG)"/>
    <property type="match status" value="1"/>
</dbReference>
<protein>
    <submittedName>
        <fullName evidence="3">Aminocarboxymuconate-semialdehyde decarboxylase</fullName>
        <ecNumber evidence="3">4.1.1.45</ecNumber>
    </submittedName>
</protein>
<evidence type="ECO:0000256" key="1">
    <source>
        <dbReference type="ARBA" id="ARBA00023239"/>
    </source>
</evidence>
<dbReference type="InterPro" id="IPR006680">
    <property type="entry name" value="Amidohydro-rel"/>
</dbReference>
<feature type="domain" description="Amidohydrolase-related" evidence="2">
    <location>
        <begin position="9"/>
        <end position="320"/>
    </location>
</feature>
<dbReference type="InterPro" id="IPR032465">
    <property type="entry name" value="ACMSD"/>
</dbReference>
<evidence type="ECO:0000259" key="2">
    <source>
        <dbReference type="Pfam" id="PF04909"/>
    </source>
</evidence>
<reference evidence="3 4" key="1">
    <citation type="submission" date="2023-07" db="EMBL/GenBank/DDBJ databases">
        <title>Sorghum-associated microbial communities from plants grown in Nebraska, USA.</title>
        <authorList>
            <person name="Schachtman D."/>
        </authorList>
    </citation>
    <scope>NUCLEOTIDE SEQUENCE [LARGE SCALE GENOMIC DNA]</scope>
    <source>
        <strain evidence="3 4">584</strain>
    </source>
</reference>
<dbReference type="Gene3D" id="3.20.20.140">
    <property type="entry name" value="Metal-dependent hydrolases"/>
    <property type="match status" value="1"/>
</dbReference>
<keyword evidence="4" id="KW-1185">Reference proteome</keyword>
<comment type="caution">
    <text evidence="3">The sequence shown here is derived from an EMBL/GenBank/DDBJ whole genome shotgun (WGS) entry which is preliminary data.</text>
</comment>